<dbReference type="Proteomes" id="UP000322234">
    <property type="component" value="Unassembled WGS sequence"/>
</dbReference>
<reference evidence="2" key="1">
    <citation type="submission" date="2019-10" db="EMBL/GenBank/DDBJ databases">
        <title>The sequence and de novo assembly of the wild yak genome.</title>
        <authorList>
            <person name="Liu Y."/>
        </authorList>
    </citation>
    <scope>NUCLEOTIDE SEQUENCE [LARGE SCALE GENOMIC DNA]</scope>
    <source>
        <strain evidence="2">WY2019</strain>
    </source>
</reference>
<proteinExistence type="predicted"/>
<dbReference type="PANTHER" id="PTHR37857:SF1">
    <property type="entry name" value="TRANSMEMBRANE PROTEIN 273"/>
    <property type="match status" value="1"/>
</dbReference>
<sequence length="206" mass="21463">MQASAVSPLELERTEPTPVASPACCPAALDVAAYAVPGIPHTWVLNQRAAVLTVLAYNLYLSFPGSRPEQEQSGGLWLCSQTSNPSSSYGEIVPGGLQGSTAREVMISAGGGGAGSRYVGAAQVLATGKPARAEADIKYAVIGTAVGIAISAGFLALKFCMIRKHMFDNDSSDLRSTNVGFNVSELFTLHDDTASVDPTSSKRLVE</sequence>
<dbReference type="PANTHER" id="PTHR37857">
    <property type="entry name" value="TRANSMEMBRANE PROTEIN 273"/>
    <property type="match status" value="1"/>
</dbReference>
<evidence type="ECO:0008006" key="4">
    <source>
        <dbReference type="Google" id="ProtNLM"/>
    </source>
</evidence>
<evidence type="ECO:0000256" key="1">
    <source>
        <dbReference type="SAM" id="Phobius"/>
    </source>
</evidence>
<dbReference type="EMBL" id="VBQZ03000028">
    <property type="protein sequence ID" value="MXQ85758.1"/>
    <property type="molecule type" value="Genomic_DNA"/>
</dbReference>
<accession>A0A6B0R6F0</accession>
<comment type="caution">
    <text evidence="2">The sequence shown here is derived from an EMBL/GenBank/DDBJ whole genome shotgun (WGS) entry which is preliminary data.</text>
</comment>
<dbReference type="Pfam" id="PF14986">
    <property type="entry name" value="DUF4514"/>
    <property type="match status" value="1"/>
</dbReference>
<evidence type="ECO:0000313" key="2">
    <source>
        <dbReference type="EMBL" id="MXQ85758.1"/>
    </source>
</evidence>
<dbReference type="InterPro" id="IPR029395">
    <property type="entry name" value="DUF4514"/>
</dbReference>
<keyword evidence="1" id="KW-0812">Transmembrane</keyword>
<name>A0A6B0R6F0_9CETA</name>
<keyword evidence="1" id="KW-0472">Membrane</keyword>
<feature type="transmembrane region" description="Helical" evidence="1">
    <location>
        <begin position="139"/>
        <end position="157"/>
    </location>
</feature>
<gene>
    <name evidence="2" type="ORF">E5288_WYG016491</name>
</gene>
<keyword evidence="3" id="KW-1185">Reference proteome</keyword>
<keyword evidence="1" id="KW-1133">Transmembrane helix</keyword>
<evidence type="ECO:0000313" key="3">
    <source>
        <dbReference type="Proteomes" id="UP000322234"/>
    </source>
</evidence>
<dbReference type="AlphaFoldDB" id="A0A6B0R6F0"/>
<organism evidence="2 3">
    <name type="scientific">Bos mutus</name>
    <name type="common">wild yak</name>
    <dbReference type="NCBI Taxonomy" id="72004"/>
    <lineage>
        <taxon>Eukaryota</taxon>
        <taxon>Metazoa</taxon>
        <taxon>Chordata</taxon>
        <taxon>Craniata</taxon>
        <taxon>Vertebrata</taxon>
        <taxon>Euteleostomi</taxon>
        <taxon>Mammalia</taxon>
        <taxon>Eutheria</taxon>
        <taxon>Laurasiatheria</taxon>
        <taxon>Artiodactyla</taxon>
        <taxon>Ruminantia</taxon>
        <taxon>Pecora</taxon>
        <taxon>Bovidae</taxon>
        <taxon>Bovinae</taxon>
        <taxon>Bos</taxon>
    </lineage>
</organism>
<protein>
    <recommendedName>
        <fullName evidence="4">Transmembrane protein 273</fullName>
    </recommendedName>
</protein>